<dbReference type="EMBL" id="LN868941">
    <property type="protein sequence ID" value="CRY84532.1"/>
    <property type="molecule type" value="Genomic_DNA"/>
</dbReference>
<reference evidence="3" key="1">
    <citation type="submission" date="2015-03" db="EMBL/GenBank/DDBJ databases">
        <authorList>
            <consortium name="Pathogen Informatics"/>
        </authorList>
    </citation>
    <scope>NUCLEOTIDE SEQUENCE [LARGE SCALE GENOMIC DNA]</scope>
    <source>
        <strain evidence="3">NCTC11134</strain>
        <plasmid evidence="3">4</plasmid>
    </source>
</reference>
<evidence type="ECO:0000256" key="1">
    <source>
        <dbReference type="SAM" id="Phobius"/>
    </source>
</evidence>
<feature type="transmembrane region" description="Helical" evidence="1">
    <location>
        <begin position="52"/>
        <end position="78"/>
    </location>
</feature>
<keyword evidence="1" id="KW-1133">Transmembrane helix</keyword>
<dbReference type="KEGG" id="nfr:ERS450000_06074"/>
<evidence type="ECO:0000313" key="2">
    <source>
        <dbReference type="EMBL" id="CRY84532.1"/>
    </source>
</evidence>
<dbReference type="AlphaFoldDB" id="A0A0H5PA06"/>
<geneLocation type="plasmid" evidence="2">
    <name>4</name>
</geneLocation>
<organism evidence="2 3">
    <name type="scientific">Nocardia farcinica</name>
    <dbReference type="NCBI Taxonomy" id="37329"/>
    <lineage>
        <taxon>Bacteria</taxon>
        <taxon>Bacillati</taxon>
        <taxon>Actinomycetota</taxon>
        <taxon>Actinomycetes</taxon>
        <taxon>Mycobacteriales</taxon>
        <taxon>Nocardiaceae</taxon>
        <taxon>Nocardia</taxon>
    </lineage>
</organism>
<sequence length="310" mass="32828">MTQSDGGEGKPMTKANDPAVAADAEGWRLDPVRLDWDTVLLRDPAYRDPAELLFAGKTMGIGGIAALVGVPVTAFLALLTDWASWWWCILAAGILIVSGLSTAAIGAALDQRQMEKATLTGARLKVLPPALCRPLARAILAIEDIKSGRAFREKYLGELELSATAWQMAQTALRGGELVAARTELLDAEEGVISPADRVAAEAAQRTVDELVEGLERDAEALATAAASARTLSTALEDTEARALAETERERISRQQLARRHRLDAALAAVRTADEANSPDTADLAVARAAAYAEVMQLGGTPTPGLVQPD</sequence>
<evidence type="ECO:0000313" key="3">
    <source>
        <dbReference type="Proteomes" id="UP000057820"/>
    </source>
</evidence>
<dbReference type="Proteomes" id="UP000057820">
    <property type="component" value="Plasmid 4"/>
</dbReference>
<protein>
    <submittedName>
        <fullName evidence="2">Uncharacterized protein</fullName>
    </submittedName>
</protein>
<accession>A0A0H5PA06</accession>
<keyword evidence="2" id="KW-0614">Plasmid</keyword>
<feature type="transmembrane region" description="Helical" evidence="1">
    <location>
        <begin position="84"/>
        <end position="109"/>
    </location>
</feature>
<keyword evidence="1" id="KW-0812">Transmembrane</keyword>
<name>A0A0H5PA06_NOCFR</name>
<proteinExistence type="predicted"/>
<gene>
    <name evidence="2" type="ORF">ERS450000_06074</name>
</gene>
<keyword evidence="1" id="KW-0472">Membrane</keyword>